<dbReference type="AlphaFoldDB" id="A0AAW6C5C6"/>
<accession>A0AAW6C5C6</accession>
<organism evidence="2 3">
    <name type="scientific">Flavonifractor plautii</name>
    <name type="common">Fusobacterium plautii</name>
    <dbReference type="NCBI Taxonomy" id="292800"/>
    <lineage>
        <taxon>Bacteria</taxon>
        <taxon>Bacillati</taxon>
        <taxon>Bacillota</taxon>
        <taxon>Clostridia</taxon>
        <taxon>Eubacteriales</taxon>
        <taxon>Oscillospiraceae</taxon>
        <taxon>Flavonifractor</taxon>
    </lineage>
</organism>
<evidence type="ECO:0000313" key="2">
    <source>
        <dbReference type="EMBL" id="MDB7907020.1"/>
    </source>
</evidence>
<gene>
    <name evidence="2" type="ORF">PND83_13620</name>
</gene>
<proteinExistence type="predicted"/>
<comment type="caution">
    <text evidence="2">The sequence shown here is derived from an EMBL/GenBank/DDBJ whole genome shotgun (WGS) entry which is preliminary data.</text>
</comment>
<feature type="compositionally biased region" description="Low complexity" evidence="1">
    <location>
        <begin position="1"/>
        <end position="44"/>
    </location>
</feature>
<evidence type="ECO:0008006" key="4">
    <source>
        <dbReference type="Google" id="ProtNLM"/>
    </source>
</evidence>
<protein>
    <recommendedName>
        <fullName evidence="4">Collagen triple helix repeat (20 copies)</fullName>
    </recommendedName>
</protein>
<dbReference type="RefSeq" id="WP_271907685.1">
    <property type="nucleotide sequence ID" value="NZ_JAQLWN010000013.1"/>
</dbReference>
<dbReference type="Pfam" id="PF01391">
    <property type="entry name" value="Collagen"/>
    <property type="match status" value="1"/>
</dbReference>
<dbReference type="PANTHER" id="PTHR24637:SF422">
    <property type="entry name" value="COLLAGEN IV NC1 DOMAIN-CONTAINING PROTEIN"/>
    <property type="match status" value="1"/>
</dbReference>
<feature type="compositionally biased region" description="Low complexity" evidence="1">
    <location>
        <begin position="52"/>
        <end position="89"/>
    </location>
</feature>
<evidence type="ECO:0000313" key="3">
    <source>
        <dbReference type="Proteomes" id="UP001211006"/>
    </source>
</evidence>
<reference evidence="2" key="1">
    <citation type="submission" date="2023-01" db="EMBL/GenBank/DDBJ databases">
        <title>Human gut microbiome strain richness.</title>
        <authorList>
            <person name="Chen-Liaw A."/>
        </authorList>
    </citation>
    <scope>NUCLEOTIDE SEQUENCE</scope>
    <source>
        <strain evidence="2">2225st1_A6_2225SCRN_200828</strain>
    </source>
</reference>
<dbReference type="Proteomes" id="UP001211006">
    <property type="component" value="Unassembled WGS sequence"/>
</dbReference>
<sequence>MDGPTGPQGLPGPAGATGPQGPQGAAGPTGPRGAAGATGPTGPQGIRGMDGPTGPQGLPGPAGATGPQGPQGAAGPTGPQGTPGATGPTGPAGGPGEDVFASYYSDVRSVPNNGQIPLYELLNDPTGNITLSGTQQLRLQPGYYRVSYSVSAILEAPGYLQITPAFGGLARIDLGIYFRTSGNSSTANGARTFTFYTSEATNFSLTYSSDVSGRSVQTTLDIEKLNRVSG</sequence>
<dbReference type="InterPro" id="IPR008160">
    <property type="entry name" value="Collagen"/>
</dbReference>
<dbReference type="PANTHER" id="PTHR24637">
    <property type="entry name" value="COLLAGEN"/>
    <property type="match status" value="1"/>
</dbReference>
<evidence type="ECO:0000256" key="1">
    <source>
        <dbReference type="SAM" id="MobiDB-lite"/>
    </source>
</evidence>
<dbReference type="EMBL" id="JAQLWO010000015">
    <property type="protein sequence ID" value="MDB7907020.1"/>
    <property type="molecule type" value="Genomic_DNA"/>
</dbReference>
<name>A0AAW6C5C6_FLAPL</name>
<feature type="region of interest" description="Disordered" evidence="1">
    <location>
        <begin position="1"/>
        <end position="100"/>
    </location>
</feature>